<dbReference type="AlphaFoldDB" id="A0A419QEI6"/>
<dbReference type="Proteomes" id="UP000286415">
    <property type="component" value="Unassembled WGS sequence"/>
</dbReference>
<name>A0A419QEI6_CLOSI</name>
<reference evidence="1 2" key="2">
    <citation type="journal article" date="2021" name="Genomics">
        <title>High-quality reference genome for Clonorchis sinensis.</title>
        <authorList>
            <person name="Young N.D."/>
            <person name="Stroehlein A.J."/>
            <person name="Kinkar L."/>
            <person name="Wang T."/>
            <person name="Sohn W.M."/>
            <person name="Chang B.C.H."/>
            <person name="Kaur P."/>
            <person name="Weisz D."/>
            <person name="Dudchenko O."/>
            <person name="Aiden E.L."/>
            <person name="Korhonen P.K."/>
            <person name="Gasser R.B."/>
        </authorList>
    </citation>
    <scope>NUCLEOTIDE SEQUENCE [LARGE SCALE GENOMIC DNA]</scope>
    <source>
        <strain evidence="1">Cs-k2</strain>
    </source>
</reference>
<keyword evidence="2" id="KW-1185">Reference proteome</keyword>
<dbReference type="InParanoid" id="A0A419QEI6"/>
<evidence type="ECO:0000313" key="2">
    <source>
        <dbReference type="Proteomes" id="UP000286415"/>
    </source>
</evidence>
<organism evidence="1 2">
    <name type="scientific">Clonorchis sinensis</name>
    <name type="common">Chinese liver fluke</name>
    <dbReference type="NCBI Taxonomy" id="79923"/>
    <lineage>
        <taxon>Eukaryota</taxon>
        <taxon>Metazoa</taxon>
        <taxon>Spiralia</taxon>
        <taxon>Lophotrochozoa</taxon>
        <taxon>Platyhelminthes</taxon>
        <taxon>Trematoda</taxon>
        <taxon>Digenea</taxon>
        <taxon>Opisthorchiida</taxon>
        <taxon>Opisthorchiata</taxon>
        <taxon>Opisthorchiidae</taxon>
        <taxon>Clonorchis</taxon>
    </lineage>
</organism>
<evidence type="ECO:0000313" key="1">
    <source>
        <dbReference type="EMBL" id="KAG5454734.1"/>
    </source>
</evidence>
<protein>
    <submittedName>
        <fullName evidence="1">Uncharacterized protein</fullName>
    </submittedName>
</protein>
<dbReference type="EMBL" id="NIRI02000005">
    <property type="protein sequence ID" value="KAG5454734.1"/>
    <property type="molecule type" value="Genomic_DNA"/>
</dbReference>
<reference evidence="1 2" key="1">
    <citation type="journal article" date="2018" name="Biotechnol. Adv.">
        <title>Improved genomic resources and new bioinformatic workflow for the carcinogenic parasite Clonorchis sinensis: Biotechnological implications.</title>
        <authorList>
            <person name="Wang D."/>
            <person name="Korhonen P.K."/>
            <person name="Gasser R.B."/>
            <person name="Young N.D."/>
        </authorList>
    </citation>
    <scope>NUCLEOTIDE SEQUENCE [LARGE SCALE GENOMIC DNA]</scope>
    <source>
        <strain evidence="1">Cs-k2</strain>
    </source>
</reference>
<proteinExistence type="predicted"/>
<sequence>MRKTYCQIISIKTGDSAEFQQLEHEAVRCSTFSCLETSQTGDSPGFQLSLSQSQIDLKMSVFLDLHCTLWRDNTDNNFTIGTTRNATLLFDCLWLRLIATHLSNKQTNAGAIAL</sequence>
<comment type="caution">
    <text evidence="1">The sequence shown here is derived from an EMBL/GenBank/DDBJ whole genome shotgun (WGS) entry which is preliminary data.</text>
</comment>
<gene>
    <name evidence="1" type="ORF">CSKR_113146</name>
</gene>
<accession>A0A419QEI6</accession>